<keyword evidence="1" id="KW-0812">Transmembrane</keyword>
<evidence type="ECO:0000256" key="1">
    <source>
        <dbReference type="SAM" id="Phobius"/>
    </source>
</evidence>
<dbReference type="EMBL" id="CP060131">
    <property type="protein sequence ID" value="QNG51565.1"/>
    <property type="molecule type" value="Genomic_DNA"/>
</dbReference>
<evidence type="ECO:0000313" key="3">
    <source>
        <dbReference type="Proteomes" id="UP000515728"/>
    </source>
</evidence>
<dbReference type="KEGG" id="ppel:H6H00_26205"/>
<organism evidence="2 3">
    <name type="scientific">Pseudonocardia petroleophila</name>
    <dbReference type="NCBI Taxonomy" id="37331"/>
    <lineage>
        <taxon>Bacteria</taxon>
        <taxon>Bacillati</taxon>
        <taxon>Actinomycetota</taxon>
        <taxon>Actinomycetes</taxon>
        <taxon>Pseudonocardiales</taxon>
        <taxon>Pseudonocardiaceae</taxon>
        <taxon>Pseudonocardia</taxon>
    </lineage>
</organism>
<dbReference type="AlphaFoldDB" id="A0A7G7MFK4"/>
<accession>A0A7G7MFK4</accession>
<sequence>MTPDQGLRYELAGVIGGADALAALAAVLGAAAVPLDAAGLALLPVTPELSARATPAALCGLGSASLPGGAPLDAQRRESLLTGPESGFGVLTPGLAVLVEAASVRGPLVYVEADYLGRDGRQTAAVWRAGALVAGPLLLGSREEFVSATAPVSVALRALGVVATGRRDEFVVAGLGRHRRTVDWLRSDGPPGD</sequence>
<name>A0A7G7MFK4_9PSEU</name>
<dbReference type="RefSeq" id="WP_185718319.1">
    <property type="nucleotide sequence ID" value="NZ_BAAAWI010000001.1"/>
</dbReference>
<feature type="transmembrane region" description="Helical" evidence="1">
    <location>
        <begin position="20"/>
        <end position="43"/>
    </location>
</feature>
<gene>
    <name evidence="2" type="ORF">H6H00_26205</name>
</gene>
<protein>
    <submittedName>
        <fullName evidence="2">Uncharacterized protein</fullName>
    </submittedName>
</protein>
<evidence type="ECO:0000313" key="2">
    <source>
        <dbReference type="EMBL" id="QNG51565.1"/>
    </source>
</evidence>
<reference evidence="2 3" key="1">
    <citation type="submission" date="2020-08" db="EMBL/GenBank/DDBJ databases">
        <authorList>
            <person name="Mo P."/>
        </authorList>
    </citation>
    <scope>NUCLEOTIDE SEQUENCE [LARGE SCALE GENOMIC DNA]</scope>
    <source>
        <strain evidence="2 3">CGMCC 4.1532</strain>
    </source>
</reference>
<keyword evidence="1" id="KW-1133">Transmembrane helix</keyword>
<keyword evidence="3" id="KW-1185">Reference proteome</keyword>
<proteinExistence type="predicted"/>
<dbReference type="Proteomes" id="UP000515728">
    <property type="component" value="Chromosome"/>
</dbReference>
<keyword evidence="1" id="KW-0472">Membrane</keyword>